<reference evidence="13 14" key="1">
    <citation type="submission" date="2020-06" db="EMBL/GenBank/DDBJ databases">
        <authorList>
            <person name="Li R."/>
            <person name="Bekaert M."/>
        </authorList>
    </citation>
    <scope>NUCLEOTIDE SEQUENCE [LARGE SCALE GENOMIC DNA]</scope>
    <source>
        <strain evidence="14">wild</strain>
    </source>
</reference>
<dbReference type="InterPro" id="IPR000477">
    <property type="entry name" value="RT_dom"/>
</dbReference>
<dbReference type="GO" id="GO:0008270">
    <property type="term" value="F:zinc ion binding"/>
    <property type="evidence" value="ECO:0007669"/>
    <property type="project" value="UniProtKB-KW"/>
</dbReference>
<name>A0A6J8AC96_MYTCO</name>
<feature type="compositionally biased region" description="Basic and acidic residues" evidence="10">
    <location>
        <begin position="117"/>
        <end position="126"/>
    </location>
</feature>
<dbReference type="InterPro" id="IPR021109">
    <property type="entry name" value="Peptidase_aspartic_dom_sf"/>
</dbReference>
<dbReference type="OrthoDB" id="6250772at2759"/>
<dbReference type="Gene3D" id="4.10.60.10">
    <property type="entry name" value="Zinc finger, CCHC-type"/>
    <property type="match status" value="1"/>
</dbReference>
<dbReference type="PROSITE" id="PS00141">
    <property type="entry name" value="ASP_PROTEASE"/>
    <property type="match status" value="1"/>
</dbReference>
<keyword evidence="5" id="KW-0540">Nuclease</keyword>
<dbReference type="InterPro" id="IPR036875">
    <property type="entry name" value="Znf_CCHC_sf"/>
</dbReference>
<dbReference type="SUPFAM" id="SSF50630">
    <property type="entry name" value="Acid proteases"/>
    <property type="match status" value="1"/>
</dbReference>
<dbReference type="GO" id="GO:0004519">
    <property type="term" value="F:endonuclease activity"/>
    <property type="evidence" value="ECO:0007669"/>
    <property type="project" value="UniProtKB-KW"/>
</dbReference>
<feature type="region of interest" description="Disordered" evidence="10">
    <location>
        <begin position="339"/>
        <end position="383"/>
    </location>
</feature>
<feature type="domain" description="Reverse transcriptase" evidence="12">
    <location>
        <begin position="806"/>
        <end position="992"/>
    </location>
</feature>
<dbReference type="Gene3D" id="3.10.10.10">
    <property type="entry name" value="HIV Type 1 Reverse Transcriptase, subunit A, domain 1"/>
    <property type="match status" value="1"/>
</dbReference>
<dbReference type="Gene3D" id="3.10.20.370">
    <property type="match status" value="1"/>
</dbReference>
<keyword evidence="4" id="KW-0548">Nucleotidyltransferase</keyword>
<feature type="domain" description="CCHC-type" evidence="11">
    <location>
        <begin position="390"/>
        <end position="403"/>
    </location>
</feature>
<dbReference type="InterPro" id="IPR043502">
    <property type="entry name" value="DNA/RNA_pol_sf"/>
</dbReference>
<dbReference type="GO" id="GO:0006508">
    <property type="term" value="P:proteolysis"/>
    <property type="evidence" value="ECO:0007669"/>
    <property type="project" value="UniProtKB-KW"/>
</dbReference>
<keyword evidence="2" id="KW-0645">Protease</keyword>
<keyword evidence="14" id="KW-1185">Reference proteome</keyword>
<dbReference type="GO" id="GO:0003964">
    <property type="term" value="F:RNA-directed DNA polymerase activity"/>
    <property type="evidence" value="ECO:0007669"/>
    <property type="project" value="UniProtKB-KW"/>
</dbReference>
<evidence type="ECO:0000256" key="7">
    <source>
        <dbReference type="ARBA" id="ARBA00022801"/>
    </source>
</evidence>
<dbReference type="InterPro" id="IPR001878">
    <property type="entry name" value="Znf_CCHC"/>
</dbReference>
<evidence type="ECO:0000256" key="2">
    <source>
        <dbReference type="ARBA" id="ARBA00022670"/>
    </source>
</evidence>
<keyword evidence="9" id="KW-0863">Zinc-finger</keyword>
<dbReference type="PROSITE" id="PS50878">
    <property type="entry name" value="RT_POL"/>
    <property type="match status" value="1"/>
</dbReference>
<dbReference type="SUPFAM" id="SSF56672">
    <property type="entry name" value="DNA/RNA polymerases"/>
    <property type="match status" value="1"/>
</dbReference>
<feature type="region of interest" description="Disordered" evidence="10">
    <location>
        <begin position="1"/>
        <end position="185"/>
    </location>
</feature>
<keyword evidence="7" id="KW-0378">Hydrolase</keyword>
<dbReference type="Pfam" id="PF13975">
    <property type="entry name" value="gag-asp_proteas"/>
    <property type="match status" value="1"/>
</dbReference>
<dbReference type="Pfam" id="PF00078">
    <property type="entry name" value="RVT_1"/>
    <property type="match status" value="1"/>
</dbReference>
<evidence type="ECO:0000256" key="5">
    <source>
        <dbReference type="ARBA" id="ARBA00022722"/>
    </source>
</evidence>
<evidence type="ECO:0000256" key="3">
    <source>
        <dbReference type="ARBA" id="ARBA00022679"/>
    </source>
</evidence>
<dbReference type="GO" id="GO:0003676">
    <property type="term" value="F:nucleic acid binding"/>
    <property type="evidence" value="ECO:0007669"/>
    <property type="project" value="InterPro"/>
</dbReference>
<keyword evidence="6" id="KW-0255">Endonuclease</keyword>
<evidence type="ECO:0000256" key="6">
    <source>
        <dbReference type="ARBA" id="ARBA00022759"/>
    </source>
</evidence>
<dbReference type="EMBL" id="CACVKT020001055">
    <property type="protein sequence ID" value="CAC5364723.1"/>
    <property type="molecule type" value="Genomic_DNA"/>
</dbReference>
<proteinExistence type="predicted"/>
<evidence type="ECO:0000256" key="10">
    <source>
        <dbReference type="SAM" id="MobiDB-lite"/>
    </source>
</evidence>
<dbReference type="InterPro" id="IPR050951">
    <property type="entry name" value="Retrovirus_Pol_polyprotein"/>
</dbReference>
<dbReference type="FunFam" id="3.10.20.370:FF:000001">
    <property type="entry name" value="Retrovirus-related Pol polyprotein from transposon 17.6-like protein"/>
    <property type="match status" value="1"/>
</dbReference>
<keyword evidence="8" id="KW-0695">RNA-directed DNA polymerase</keyword>
<dbReference type="InterPro" id="IPR001969">
    <property type="entry name" value="Aspartic_peptidase_AS"/>
</dbReference>
<organism evidence="13 14">
    <name type="scientific">Mytilus coruscus</name>
    <name type="common">Sea mussel</name>
    <dbReference type="NCBI Taxonomy" id="42192"/>
    <lineage>
        <taxon>Eukaryota</taxon>
        <taxon>Metazoa</taxon>
        <taxon>Spiralia</taxon>
        <taxon>Lophotrochozoa</taxon>
        <taxon>Mollusca</taxon>
        <taxon>Bivalvia</taxon>
        <taxon>Autobranchia</taxon>
        <taxon>Pteriomorphia</taxon>
        <taxon>Mytilida</taxon>
        <taxon>Mytiloidea</taxon>
        <taxon>Mytilidae</taxon>
        <taxon>Mytilinae</taxon>
        <taxon>Mytilus</taxon>
    </lineage>
</organism>
<dbReference type="SUPFAM" id="SSF57756">
    <property type="entry name" value="Retrovirus zinc finger-like domains"/>
    <property type="match status" value="1"/>
</dbReference>
<dbReference type="InterPro" id="IPR041373">
    <property type="entry name" value="RT_RNaseH"/>
</dbReference>
<evidence type="ECO:0000256" key="4">
    <source>
        <dbReference type="ARBA" id="ARBA00022695"/>
    </source>
</evidence>
<dbReference type="InterPro" id="IPR043128">
    <property type="entry name" value="Rev_trsase/Diguanyl_cyclase"/>
</dbReference>
<gene>
    <name evidence="13" type="ORF">MCOR_5672</name>
</gene>
<feature type="compositionally biased region" description="Polar residues" evidence="10">
    <location>
        <begin position="413"/>
        <end position="426"/>
    </location>
</feature>
<dbReference type="PANTHER" id="PTHR37984">
    <property type="entry name" value="PROTEIN CBG26694"/>
    <property type="match status" value="1"/>
</dbReference>
<dbReference type="Pfam" id="PF00098">
    <property type="entry name" value="zf-CCHC"/>
    <property type="match status" value="1"/>
</dbReference>
<keyword evidence="9" id="KW-0479">Metal-binding</keyword>
<dbReference type="Pfam" id="PF17917">
    <property type="entry name" value="RT_RNaseH"/>
    <property type="match status" value="1"/>
</dbReference>
<dbReference type="CDD" id="cd01647">
    <property type="entry name" value="RT_LTR"/>
    <property type="match status" value="1"/>
</dbReference>
<protein>
    <recommendedName>
        <fullName evidence="1">RNA-directed DNA polymerase</fullName>
        <ecNumber evidence="1">2.7.7.49</ecNumber>
    </recommendedName>
</protein>
<feature type="region of interest" description="Disordered" evidence="10">
    <location>
        <begin position="404"/>
        <end position="427"/>
    </location>
</feature>
<dbReference type="PROSITE" id="PS50158">
    <property type="entry name" value="ZF_CCHC"/>
    <property type="match status" value="1"/>
</dbReference>
<dbReference type="EC" id="2.7.7.49" evidence="1"/>
<sequence>MVKKRTQAPPRIGGDENETETDMLESETEFNLPNDTEPETDEGQPPDLPRAELFPSPSTSGLNMPPPLDSRPRRCQRLLRKKQVFHEPDLSANETDVEPQGDTAGLYGRKSFQSPPDPHRLSETRAIHASSSNEKGSVRSARSRSKSYAPSDNTSSSEDSCPDSNDDESLGTSLLNRSKSKSKSAFPHNVKLPAYTGKEKWEVWYNRFEAVARLGKWDDKSKLRELLPHLQGAAGDFVFDQLPQKTLSSYSKITKEMQNRFGVFETKKNYKSSRGTIRGKFKKQVRQLKNESKKPDWKTCKLNGKKEQNVTSSVEGLGKTQLEQVQKLFKQMYEENKKEENQNIGKFQRNKPFGPSSIRPNYKDRKPNNFNGPRDSVSGQHPQDDRNFLCFHCGQPGHYARNCFSNPKRPDQKLNSQNWSENGVDSNDQELTHHFQERGQSLNVVNGDVSHSSGNSEVIEVNKEGSKDELITSQTEKKNHCTYCDDSMEHDLTNPQVVGRQVLRSDGVYVKGQVQGFGVNFTVDTGAARTVLSKQAFQQISKSKRPILESSNMLASADGKPLDELGKAIFNVKLKELDFNIEFVVANIEDEALLGLDVLMKADCGPANLKLSDGIMLLGGTSIPCKQIGLPEKVRKVRVADNFTIPPRSEMLIDVFIDRFEIDQSSQSQDFVLESNADVLQKFPIIMAPTVVNLEKDVTCVVRAMNPFDQQFELHQDTVLGEAEQLTTETKVLVECEDIEEITNFSSVRRIKLADAQPVQWETNTGIIRNLTKKGTAGGGKSGIVPDHLHGMYTDAIKGRSENECAEINRSDVRSRYYTEVIQSLGQSSCPCGQEVRQAAPLCRFSRGQPAVKTDNFPLPRIQDCLDTLCGSTLFSTFDLTSGFHQIPIKKDDIPKTAFVTKYGLYEYKTLPMGLCNGPSTCQRLMELVLNGLQWQTCLIYLDDIIVFGSNFEQHLKRLDVVLTRISEAGLKLKPEKCQIFKTKVIFLGHVVSGEGVQPNPDNVAKILTWPTPQNLTEVRKILGMGSYYRRFIKDFSLMVKPLTELTMKSNKFIWTVESQKAFESLKQSFISPDIMAFPLDKGDFILDTDASDVSIGAVLSQIQDGQTRVIAYGSRTLNKAERNYCITDKELLAVRYFIEYYRQYLLGRSFTVRTDHQALIWLFSLKEPKGRIARWVEILSPFDFRVEYRPGPKHGNADAMSRCSNPRDCDCPETDNMEYLKCGPCAKCTKRALDMACSMKNSPNLEKVKNLQNLNSVKTRNQSEQENTWTVWKSGYTIMQLKHFQESDSDIGPILKWKTEGERPSWKELERYSPATRHYWHLWDSLQIKDGVLLKEF</sequence>
<evidence type="ECO:0000313" key="13">
    <source>
        <dbReference type="EMBL" id="CAC5364723.1"/>
    </source>
</evidence>
<feature type="compositionally biased region" description="Acidic residues" evidence="10">
    <location>
        <begin position="160"/>
        <end position="169"/>
    </location>
</feature>
<dbReference type="FunFam" id="3.10.10.10:FF:000007">
    <property type="entry name" value="Retrovirus-related Pol polyprotein from transposon 17.6-like Protein"/>
    <property type="match status" value="1"/>
</dbReference>
<dbReference type="PANTHER" id="PTHR37984:SF5">
    <property type="entry name" value="PROTEIN NYNRIN-LIKE"/>
    <property type="match status" value="1"/>
</dbReference>
<evidence type="ECO:0000256" key="1">
    <source>
        <dbReference type="ARBA" id="ARBA00012493"/>
    </source>
</evidence>
<evidence type="ECO:0000256" key="9">
    <source>
        <dbReference type="PROSITE-ProRule" id="PRU00047"/>
    </source>
</evidence>
<feature type="compositionally biased region" description="Acidic residues" evidence="10">
    <location>
        <begin position="15"/>
        <end position="28"/>
    </location>
</feature>
<evidence type="ECO:0000259" key="11">
    <source>
        <dbReference type="PROSITE" id="PS50158"/>
    </source>
</evidence>
<dbReference type="Gene3D" id="3.30.70.270">
    <property type="match status" value="2"/>
</dbReference>
<evidence type="ECO:0000259" key="12">
    <source>
        <dbReference type="PROSITE" id="PS50878"/>
    </source>
</evidence>
<evidence type="ECO:0000313" key="14">
    <source>
        <dbReference type="Proteomes" id="UP000507470"/>
    </source>
</evidence>
<accession>A0A6J8AC96</accession>
<dbReference type="FunFam" id="3.30.70.270:FF:000020">
    <property type="entry name" value="Transposon Tf2-6 polyprotein-like Protein"/>
    <property type="match status" value="1"/>
</dbReference>
<feature type="compositionally biased region" description="Basic residues" evidence="10">
    <location>
        <begin position="73"/>
        <end position="83"/>
    </location>
</feature>
<dbReference type="Proteomes" id="UP000507470">
    <property type="component" value="Unassembled WGS sequence"/>
</dbReference>
<dbReference type="GO" id="GO:0004190">
    <property type="term" value="F:aspartic-type endopeptidase activity"/>
    <property type="evidence" value="ECO:0007669"/>
    <property type="project" value="InterPro"/>
</dbReference>
<keyword evidence="3" id="KW-0808">Transferase</keyword>
<evidence type="ECO:0000256" key="8">
    <source>
        <dbReference type="ARBA" id="ARBA00022918"/>
    </source>
</evidence>
<dbReference type="Gene3D" id="2.40.70.10">
    <property type="entry name" value="Acid Proteases"/>
    <property type="match status" value="1"/>
</dbReference>
<dbReference type="SMART" id="SM00343">
    <property type="entry name" value="ZnF_C2HC"/>
    <property type="match status" value="1"/>
</dbReference>
<dbReference type="CDD" id="cd09274">
    <property type="entry name" value="RNase_HI_RT_Ty3"/>
    <property type="match status" value="1"/>
</dbReference>
<keyword evidence="9" id="KW-0862">Zinc</keyword>
<feature type="compositionally biased region" description="Polar residues" evidence="10">
    <location>
        <begin position="146"/>
        <end position="159"/>
    </location>
</feature>